<dbReference type="Gene3D" id="3.40.50.10420">
    <property type="entry name" value="NagB/RpiA/CoA transferase-like"/>
    <property type="match status" value="1"/>
</dbReference>
<evidence type="ECO:0000313" key="6">
    <source>
        <dbReference type="EMBL" id="AZG76177.1"/>
    </source>
</evidence>
<feature type="binding site" evidence="4">
    <location>
        <position position="63"/>
    </location>
    <ligand>
        <name>substrate</name>
    </ligand>
</feature>
<dbReference type="NCBIfam" id="TIGR02727">
    <property type="entry name" value="MTHFS_bact"/>
    <property type="match status" value="1"/>
</dbReference>
<dbReference type="EMBL" id="CP034086">
    <property type="protein sequence ID" value="AZG76177.1"/>
    <property type="molecule type" value="Genomic_DNA"/>
</dbReference>
<keyword evidence="2 4" id="KW-0547">Nucleotide-binding</keyword>
<keyword evidence="3 4" id="KW-0067">ATP-binding</keyword>
<comment type="catalytic activity">
    <reaction evidence="5">
        <text>(6S)-5-formyl-5,6,7,8-tetrahydrofolate + ATP = (6R)-5,10-methenyltetrahydrofolate + ADP + phosphate</text>
        <dbReference type="Rhea" id="RHEA:10488"/>
        <dbReference type="ChEBI" id="CHEBI:30616"/>
        <dbReference type="ChEBI" id="CHEBI:43474"/>
        <dbReference type="ChEBI" id="CHEBI:57455"/>
        <dbReference type="ChEBI" id="CHEBI:57457"/>
        <dbReference type="ChEBI" id="CHEBI:456216"/>
        <dbReference type="EC" id="6.3.3.2"/>
    </reaction>
</comment>
<comment type="similarity">
    <text evidence="1 5">Belongs to the 5-formyltetrahydrofolate cyclo-ligase family.</text>
</comment>
<dbReference type="KEGG" id="mros:EHO51_05190"/>
<feature type="binding site" evidence="4">
    <location>
        <begin position="138"/>
        <end position="146"/>
    </location>
    <ligand>
        <name>ATP</name>
        <dbReference type="ChEBI" id="CHEBI:30616"/>
    </ligand>
</feature>
<reference evidence="6 7" key="1">
    <citation type="submission" date="2018-11" db="EMBL/GenBank/DDBJ databases">
        <title>Genome squencing of methanotrophic bacteria isolated from alkaline groundwater in Korea.</title>
        <authorList>
            <person name="Nguyen L.N."/>
        </authorList>
    </citation>
    <scope>NUCLEOTIDE SEQUENCE [LARGE SCALE GENOMIC DNA]</scope>
    <source>
        <strain evidence="6 7">GW6</strain>
    </source>
</reference>
<keyword evidence="5" id="KW-0479">Metal-binding</keyword>
<gene>
    <name evidence="6" type="ORF">EHO51_05190</name>
</gene>
<dbReference type="Pfam" id="PF01812">
    <property type="entry name" value="5-FTHF_cyc-lig"/>
    <property type="match status" value="1"/>
</dbReference>
<dbReference type="AlphaFoldDB" id="A0A3G8M391"/>
<dbReference type="PIRSF" id="PIRSF006806">
    <property type="entry name" value="FTHF_cligase"/>
    <property type="match status" value="1"/>
</dbReference>
<dbReference type="InterPro" id="IPR002698">
    <property type="entry name" value="FTHF_cligase"/>
</dbReference>
<dbReference type="GO" id="GO:0046872">
    <property type="term" value="F:metal ion binding"/>
    <property type="evidence" value="ECO:0007669"/>
    <property type="project" value="UniProtKB-KW"/>
</dbReference>
<dbReference type="GO" id="GO:0035999">
    <property type="term" value="P:tetrahydrofolate interconversion"/>
    <property type="evidence" value="ECO:0007669"/>
    <property type="project" value="TreeGrafter"/>
</dbReference>
<dbReference type="SUPFAM" id="SSF100950">
    <property type="entry name" value="NagB/RpiA/CoA transferase-like"/>
    <property type="match status" value="1"/>
</dbReference>
<dbReference type="GO" id="GO:0005524">
    <property type="term" value="F:ATP binding"/>
    <property type="evidence" value="ECO:0007669"/>
    <property type="project" value="UniProtKB-KW"/>
</dbReference>
<evidence type="ECO:0000256" key="2">
    <source>
        <dbReference type="ARBA" id="ARBA00022741"/>
    </source>
</evidence>
<keyword evidence="6" id="KW-0436">Ligase</keyword>
<name>A0A3G8M391_9HYPH</name>
<protein>
    <recommendedName>
        <fullName evidence="5">5-formyltetrahydrofolate cyclo-ligase</fullName>
        <ecNumber evidence="5">6.3.3.2</ecNumber>
    </recommendedName>
</protein>
<dbReference type="InterPro" id="IPR024185">
    <property type="entry name" value="FTHF_cligase-like_sf"/>
</dbReference>
<dbReference type="GO" id="GO:0009396">
    <property type="term" value="P:folic acid-containing compound biosynthetic process"/>
    <property type="evidence" value="ECO:0007669"/>
    <property type="project" value="TreeGrafter"/>
</dbReference>
<dbReference type="PANTHER" id="PTHR23407">
    <property type="entry name" value="ATPASE INHIBITOR/5-FORMYLTETRAHYDROFOLATE CYCLO-LIGASE"/>
    <property type="match status" value="1"/>
</dbReference>
<comment type="cofactor">
    <cofactor evidence="5">
        <name>Mg(2+)</name>
        <dbReference type="ChEBI" id="CHEBI:18420"/>
    </cofactor>
</comment>
<dbReference type="EC" id="6.3.3.2" evidence="5"/>
<dbReference type="PANTHER" id="PTHR23407:SF1">
    <property type="entry name" value="5-FORMYLTETRAHYDROFOLATE CYCLO-LIGASE"/>
    <property type="match status" value="1"/>
</dbReference>
<evidence type="ECO:0000256" key="1">
    <source>
        <dbReference type="ARBA" id="ARBA00010638"/>
    </source>
</evidence>
<evidence type="ECO:0000256" key="4">
    <source>
        <dbReference type="PIRSR" id="PIRSR006806-1"/>
    </source>
</evidence>
<dbReference type="Proteomes" id="UP000273982">
    <property type="component" value="Chromosome"/>
</dbReference>
<proteinExistence type="inferred from homology"/>
<dbReference type="GO" id="GO:0030272">
    <property type="term" value="F:5-formyltetrahydrofolate cyclo-ligase activity"/>
    <property type="evidence" value="ECO:0007669"/>
    <property type="project" value="UniProtKB-EC"/>
</dbReference>
<accession>A0A3G8M391</accession>
<keyword evidence="5" id="KW-0460">Magnesium</keyword>
<feature type="binding site" evidence="4">
    <location>
        <begin position="5"/>
        <end position="9"/>
    </location>
    <ligand>
        <name>ATP</name>
        <dbReference type="ChEBI" id="CHEBI:30616"/>
    </ligand>
</feature>
<evidence type="ECO:0000256" key="3">
    <source>
        <dbReference type="ARBA" id="ARBA00022840"/>
    </source>
</evidence>
<dbReference type="InterPro" id="IPR037171">
    <property type="entry name" value="NagB/RpiA_transferase-like"/>
</dbReference>
<organism evidence="6 7">
    <name type="scientific">Methylocystis rosea</name>
    <dbReference type="NCBI Taxonomy" id="173366"/>
    <lineage>
        <taxon>Bacteria</taxon>
        <taxon>Pseudomonadati</taxon>
        <taxon>Pseudomonadota</taxon>
        <taxon>Alphaproteobacteria</taxon>
        <taxon>Hyphomicrobiales</taxon>
        <taxon>Methylocystaceae</taxon>
        <taxon>Methylocystis</taxon>
    </lineage>
</organism>
<dbReference type="RefSeq" id="WP_124738001.1">
    <property type="nucleotide sequence ID" value="NZ_CP034086.1"/>
</dbReference>
<sequence>MSDLKAELRRRSLARRDLIAPQEAHEAAASIARQGVALVAGIARDAKLNAPPVVSVYWPIRSELNTRPLIDALTAAGFCVTLPVMHKVRHPLVFRAFAPGDDLVKGPFGLSEPCDDKPAYDPDIVFSPLAAFDRRGFRLGYGGGIYDATLSTLRAKKPVIAVGVAYSCQEADHVPIEPHDQRLDAVMTEQETLRFATAAA</sequence>
<evidence type="ECO:0000256" key="5">
    <source>
        <dbReference type="RuleBase" id="RU361279"/>
    </source>
</evidence>
<evidence type="ECO:0000313" key="7">
    <source>
        <dbReference type="Proteomes" id="UP000273982"/>
    </source>
</evidence>